<name>A0A1F5Z0M7_9BACT</name>
<accession>A0A1F5Z0M7</accession>
<protein>
    <recommendedName>
        <fullName evidence="2">Transglycosylase SLT domain-containing protein</fullName>
    </recommendedName>
</protein>
<dbReference type="EMBL" id="MFJF01000027">
    <property type="protein sequence ID" value="OGG05682.1"/>
    <property type="molecule type" value="Genomic_DNA"/>
</dbReference>
<dbReference type="Pfam" id="PF18896">
    <property type="entry name" value="SLT_3"/>
    <property type="match status" value="1"/>
</dbReference>
<feature type="domain" description="Transglycosylase SLT" evidence="2">
    <location>
        <begin position="380"/>
        <end position="450"/>
    </location>
</feature>
<feature type="compositionally biased region" description="Pro residues" evidence="1">
    <location>
        <begin position="247"/>
        <end position="258"/>
    </location>
</feature>
<dbReference type="InterPro" id="IPR043992">
    <property type="entry name" value="SLT_3"/>
</dbReference>
<comment type="caution">
    <text evidence="3">The sequence shown here is derived from an EMBL/GenBank/DDBJ whole genome shotgun (WGS) entry which is preliminary data.</text>
</comment>
<gene>
    <name evidence="3" type="ORF">A2777_00390</name>
</gene>
<feature type="region of interest" description="Disordered" evidence="1">
    <location>
        <begin position="241"/>
        <end position="269"/>
    </location>
</feature>
<reference evidence="3 4" key="1">
    <citation type="journal article" date="2016" name="Nat. Commun.">
        <title>Thousands of microbial genomes shed light on interconnected biogeochemical processes in an aquifer system.</title>
        <authorList>
            <person name="Anantharaman K."/>
            <person name="Brown C.T."/>
            <person name="Hug L.A."/>
            <person name="Sharon I."/>
            <person name="Castelle C.J."/>
            <person name="Probst A.J."/>
            <person name="Thomas B.C."/>
            <person name="Singh A."/>
            <person name="Wilkins M.J."/>
            <person name="Karaoz U."/>
            <person name="Brodie E.L."/>
            <person name="Williams K.H."/>
            <person name="Hubbard S.S."/>
            <person name="Banfield J.F."/>
        </authorList>
    </citation>
    <scope>NUCLEOTIDE SEQUENCE [LARGE SCALE GENOMIC DNA]</scope>
</reference>
<dbReference type="Proteomes" id="UP000177354">
    <property type="component" value="Unassembled WGS sequence"/>
</dbReference>
<evidence type="ECO:0000259" key="2">
    <source>
        <dbReference type="Pfam" id="PF18896"/>
    </source>
</evidence>
<evidence type="ECO:0000313" key="3">
    <source>
        <dbReference type="EMBL" id="OGG05682.1"/>
    </source>
</evidence>
<evidence type="ECO:0000313" key="4">
    <source>
        <dbReference type="Proteomes" id="UP000177354"/>
    </source>
</evidence>
<evidence type="ECO:0000256" key="1">
    <source>
        <dbReference type="SAM" id="MobiDB-lite"/>
    </source>
</evidence>
<organism evidence="3 4">
    <name type="scientific">Candidatus Gottesmanbacteria bacterium RIFCSPHIGHO2_01_FULL_40_15</name>
    <dbReference type="NCBI Taxonomy" id="1798376"/>
    <lineage>
        <taxon>Bacteria</taxon>
        <taxon>Candidatus Gottesmaniibacteriota</taxon>
    </lineage>
</organism>
<sequence>MLRIISALFITVATIFLLINIRPVLGQNTSNTDAAVLPQNDSPGEVLGLIDIIKSLFSLLIQNNVTEEVREYNKKSLPLLDPDQINVSGVNISVTPDPTAGVNPVDQISGQEGEGVADAAYQYCLSEQVEEDPLDADTFFGKILTFFRELFGTGVVDTGNKCAQDALNAQLPPGVGSQALSRINTTSNLAMSENSKVLGSTPGVISSVSDQAMVGSFDCSRCAGLPLALCSCGDFAGTNPDEGLTPVPEPTGPTPGEPEPTGDANPSQPGNLPAVCFEKPTCLDGNRADCYKNSNAGQCFIYTKGFCSVDCLKPYFGGDKLKAEKASQVCNRESGGNPYIVNRSCLYSKDGINNDNDGNKCIDLADNAANFCPVRYYDGATVDYSIGLFQINLLAHCSASAPKYTWDPPTCTFGSNSERDKCEKNFTNPEENIKYAVKLSQNGTYWKPWSAAGPAYCNIK</sequence>
<proteinExistence type="predicted"/>
<dbReference type="AlphaFoldDB" id="A0A1F5Z0M7"/>